<dbReference type="InterPro" id="IPR001279">
    <property type="entry name" value="Metallo-B-lactamas"/>
</dbReference>
<dbReference type="Pfam" id="PF00753">
    <property type="entry name" value="Lactamase_B"/>
    <property type="match status" value="1"/>
</dbReference>
<dbReference type="AlphaFoldDB" id="A0A158J517"/>
<evidence type="ECO:0000259" key="1">
    <source>
        <dbReference type="SMART" id="SM00849"/>
    </source>
</evidence>
<dbReference type="InterPro" id="IPR036866">
    <property type="entry name" value="RibonucZ/Hydroxyglut_hydro"/>
</dbReference>
<dbReference type="CDD" id="cd07713">
    <property type="entry name" value="DHPS-like_MBL-fold"/>
    <property type="match status" value="1"/>
</dbReference>
<dbReference type="RefSeq" id="WP_053570733.1">
    <property type="nucleotide sequence ID" value="NZ_FCNY02000020.1"/>
</dbReference>
<proteinExistence type="predicted"/>
<evidence type="ECO:0000313" key="3">
    <source>
        <dbReference type="Proteomes" id="UP000054740"/>
    </source>
</evidence>
<dbReference type="Gene3D" id="3.60.15.10">
    <property type="entry name" value="Ribonuclease Z/Hydroxyacylglutathione hydrolase-like"/>
    <property type="match status" value="1"/>
</dbReference>
<dbReference type="EMBL" id="FCNY02000020">
    <property type="protein sequence ID" value="SAL63957.1"/>
    <property type="molecule type" value="Genomic_DNA"/>
</dbReference>
<dbReference type="SUPFAM" id="SSF56281">
    <property type="entry name" value="Metallo-hydrolase/oxidoreductase"/>
    <property type="match status" value="1"/>
</dbReference>
<feature type="domain" description="Metallo-beta-lactamase" evidence="1">
    <location>
        <begin position="93"/>
        <end position="289"/>
    </location>
</feature>
<keyword evidence="3" id="KW-1185">Reference proteome</keyword>
<dbReference type="InterPro" id="IPR052926">
    <property type="entry name" value="Metallo-beta-lactamase_dom"/>
</dbReference>
<dbReference type="PANTHER" id="PTHR13754:SF13">
    <property type="entry name" value="METALLO-BETA-LACTAMASE SUPERFAMILY PROTEIN (AFU_ORTHOLOGUE AFUA_3G07630)"/>
    <property type="match status" value="1"/>
</dbReference>
<name>A0A158J517_CABCO</name>
<reference evidence="3" key="1">
    <citation type="submission" date="2016-01" db="EMBL/GenBank/DDBJ databases">
        <authorList>
            <person name="Peeters C."/>
        </authorList>
    </citation>
    <scope>NUCLEOTIDE SEQUENCE [LARGE SCALE GENOMIC DNA]</scope>
</reference>
<accession>A0A158J517</accession>
<dbReference type="PANTHER" id="PTHR13754">
    <property type="entry name" value="METALLO-BETA-LACTAMASE SUPERFAMILY PROTEIN"/>
    <property type="match status" value="1"/>
</dbReference>
<gene>
    <name evidence="2" type="ORF">AWB70_05906</name>
</gene>
<organism evidence="2 3">
    <name type="scientific">Caballeronia cordobensis</name>
    <name type="common">Burkholderia cordobensis</name>
    <dbReference type="NCBI Taxonomy" id="1353886"/>
    <lineage>
        <taxon>Bacteria</taxon>
        <taxon>Pseudomonadati</taxon>
        <taxon>Pseudomonadota</taxon>
        <taxon>Betaproteobacteria</taxon>
        <taxon>Burkholderiales</taxon>
        <taxon>Burkholderiaceae</taxon>
        <taxon>Caballeronia</taxon>
    </lineage>
</organism>
<sequence>MLRCAHPHWPSRRLFLCCSASAALDALIGTLLVRSSVARAEPISGEVPTVDRVALRVVTDSYQLAIAPSGRFGNVEVTRFGMPPAGKSLLGEFGLAMHVESNAGGEARNMLIDFGFTSDTLENNLAMLGIAPETLDALVLSHGHYDHFGGLAGFLEHNQRKLRPDLPLYIGGEEAFCTREWTAGKIEDFGYIDRRALADARLKVLVAGTPSVIAGQGFTTGNIPTLSFEKVQSPSRMHVGIKDGIGCYPDELPAEKQSVQVIADDFQHELATCFNVKGRGLVVITSCSHRGVVNTVRRAMQVSGVKKIHAVAGGFHLAPQKEDYVRQTVTELMEMRPDYIVPMHCTGEPFAQMLQKDYPATFIRSYTGSRYVFGT</sequence>
<dbReference type="InterPro" id="IPR041712">
    <property type="entry name" value="DHPS-like_MBL-fold"/>
</dbReference>
<evidence type="ECO:0000313" key="2">
    <source>
        <dbReference type="EMBL" id="SAL63957.1"/>
    </source>
</evidence>
<protein>
    <submittedName>
        <fullName evidence="2">Metallo-beta-lactamase superfamily protein</fullName>
    </submittedName>
</protein>
<dbReference type="Proteomes" id="UP000054740">
    <property type="component" value="Unassembled WGS sequence"/>
</dbReference>
<dbReference type="SMART" id="SM00849">
    <property type="entry name" value="Lactamase_B"/>
    <property type="match status" value="1"/>
</dbReference>
<dbReference type="GO" id="GO:0016740">
    <property type="term" value="F:transferase activity"/>
    <property type="evidence" value="ECO:0007669"/>
    <property type="project" value="TreeGrafter"/>
</dbReference>